<dbReference type="InterPro" id="IPR021949">
    <property type="entry name" value="DUF3566_TM"/>
</dbReference>
<feature type="transmembrane region" description="Helical" evidence="1">
    <location>
        <begin position="20"/>
        <end position="47"/>
    </location>
</feature>
<proteinExistence type="predicted"/>
<accession>A0AAP4BQF4</accession>
<dbReference type="AlphaFoldDB" id="A0AAP4BQF4"/>
<reference evidence="4 6" key="1">
    <citation type="submission" date="2023-05" db="EMBL/GenBank/DDBJ databases">
        <title>Metabolic capabilities are highly conserved among human nasal-associated Corynebacterium species in pangenomic analyses.</title>
        <authorList>
            <person name="Tran T.H."/>
            <person name="Roberts A.Q."/>
            <person name="Escapa I.F."/>
            <person name="Gao W."/>
            <person name="Conlan S."/>
            <person name="Kong H."/>
            <person name="Segre J.A."/>
            <person name="Kelly M.S."/>
            <person name="Lemon K.P."/>
        </authorList>
    </citation>
    <scope>NUCLEOTIDE SEQUENCE</scope>
    <source>
        <strain evidence="4">KPL2773</strain>
        <strain evidence="3 6">KPL3772</strain>
    </source>
</reference>
<dbReference type="GeneID" id="42781993"/>
<name>A0AAP4BQF4_9CORY</name>
<organism evidence="4 5">
    <name type="scientific">Corynebacterium pseudodiphtheriticum</name>
    <dbReference type="NCBI Taxonomy" id="37637"/>
    <lineage>
        <taxon>Bacteria</taxon>
        <taxon>Bacillati</taxon>
        <taxon>Actinomycetota</taxon>
        <taxon>Actinomycetes</taxon>
        <taxon>Mycobacteriales</taxon>
        <taxon>Corynebacteriaceae</taxon>
        <taxon>Corynebacterium</taxon>
    </lineage>
</organism>
<evidence type="ECO:0000313" key="5">
    <source>
        <dbReference type="Proteomes" id="UP001224412"/>
    </source>
</evidence>
<dbReference type="RefSeq" id="WP_021353187.1">
    <property type="nucleotide sequence ID" value="NZ_CP051667.1"/>
</dbReference>
<evidence type="ECO:0000313" key="3">
    <source>
        <dbReference type="EMBL" id="MDK4289450.1"/>
    </source>
</evidence>
<dbReference type="EMBL" id="JASNUQ010000002">
    <property type="protein sequence ID" value="MDK4289450.1"/>
    <property type="molecule type" value="Genomic_DNA"/>
</dbReference>
<protein>
    <submittedName>
        <fullName evidence="4">DUF3566 domain-containing protein</fullName>
    </submittedName>
</protein>
<dbReference type="Proteomes" id="UP001224412">
    <property type="component" value="Unassembled WGS sequence"/>
</dbReference>
<keyword evidence="1" id="KW-1133">Transmembrane helix</keyword>
<comment type="caution">
    <text evidence="4">The sequence shown here is derived from an EMBL/GenBank/DDBJ whole genome shotgun (WGS) entry which is preliminary data.</text>
</comment>
<keyword evidence="6" id="KW-1185">Reference proteome</keyword>
<sequence length="116" mass="12176">MGRNIAITRISPLSAFRVGLAVSLVGLVAWLIAVTVVYFVMATFGVWEYINGFMDGLGAGMLIDYGLVLSLSALVGAVAAILATILAPLFALIYNAVAALFGGIQVDLQQIVEVDE</sequence>
<keyword evidence="1" id="KW-0472">Membrane</keyword>
<dbReference type="Pfam" id="PF12089">
    <property type="entry name" value="DUF3566"/>
    <property type="match status" value="1"/>
</dbReference>
<feature type="domain" description="DUF3566" evidence="2">
    <location>
        <begin position="4"/>
        <end position="109"/>
    </location>
</feature>
<evidence type="ECO:0000259" key="2">
    <source>
        <dbReference type="Pfam" id="PF12089"/>
    </source>
</evidence>
<keyword evidence="1" id="KW-0812">Transmembrane</keyword>
<feature type="transmembrane region" description="Helical" evidence="1">
    <location>
        <begin position="67"/>
        <end position="94"/>
    </location>
</feature>
<dbReference type="Proteomes" id="UP001239759">
    <property type="component" value="Unassembled WGS sequence"/>
</dbReference>
<evidence type="ECO:0000313" key="4">
    <source>
        <dbReference type="EMBL" id="MDK4306977.1"/>
    </source>
</evidence>
<evidence type="ECO:0000313" key="6">
    <source>
        <dbReference type="Proteomes" id="UP001239759"/>
    </source>
</evidence>
<evidence type="ECO:0000256" key="1">
    <source>
        <dbReference type="SAM" id="Phobius"/>
    </source>
</evidence>
<gene>
    <name evidence="3" type="ORF">QPX23_01695</name>
    <name evidence="4" type="ORF">QPX42_05385</name>
</gene>
<dbReference type="EMBL" id="JASNVH010000007">
    <property type="protein sequence ID" value="MDK4306977.1"/>
    <property type="molecule type" value="Genomic_DNA"/>
</dbReference>